<evidence type="ECO:0000313" key="3">
    <source>
        <dbReference type="Proteomes" id="UP000554235"/>
    </source>
</evidence>
<dbReference type="Gene3D" id="2.40.70.10">
    <property type="entry name" value="Acid Proteases"/>
    <property type="match status" value="2"/>
</dbReference>
<gene>
    <name evidence="2" type="ORF">FALBO_624</name>
</gene>
<dbReference type="OrthoDB" id="6079484at2759"/>
<dbReference type="InterPro" id="IPR021109">
    <property type="entry name" value="Peptidase_aspartic_dom_sf"/>
</dbReference>
<feature type="compositionally biased region" description="Low complexity" evidence="1">
    <location>
        <begin position="412"/>
        <end position="431"/>
    </location>
</feature>
<name>A0A8H4PEC5_9HYPO</name>
<dbReference type="EMBL" id="JAADYS010000070">
    <property type="protein sequence ID" value="KAF4472499.1"/>
    <property type="molecule type" value="Genomic_DNA"/>
</dbReference>
<comment type="caution">
    <text evidence="2">The sequence shown here is derived from an EMBL/GenBank/DDBJ whole genome shotgun (WGS) entry which is preliminary data.</text>
</comment>
<feature type="region of interest" description="Disordered" evidence="1">
    <location>
        <begin position="1"/>
        <end position="80"/>
    </location>
</feature>
<reference evidence="2 3" key="1">
    <citation type="submission" date="2020-01" db="EMBL/GenBank/DDBJ databases">
        <title>Identification and distribution of gene clusters putatively required for synthesis of sphingolipid metabolism inhibitors in phylogenetically diverse species of the filamentous fungus Fusarium.</title>
        <authorList>
            <person name="Kim H.-S."/>
            <person name="Busman M."/>
            <person name="Brown D.W."/>
            <person name="Divon H."/>
            <person name="Uhlig S."/>
            <person name="Proctor R.H."/>
        </authorList>
    </citation>
    <scope>NUCLEOTIDE SEQUENCE [LARGE SCALE GENOMIC DNA]</scope>
    <source>
        <strain evidence="2 3">NRRL 20459</strain>
    </source>
</reference>
<evidence type="ECO:0000313" key="2">
    <source>
        <dbReference type="EMBL" id="KAF4472499.1"/>
    </source>
</evidence>
<evidence type="ECO:0000256" key="1">
    <source>
        <dbReference type="SAM" id="MobiDB-lite"/>
    </source>
</evidence>
<feature type="compositionally biased region" description="Acidic residues" evidence="1">
    <location>
        <begin position="29"/>
        <end position="47"/>
    </location>
</feature>
<dbReference type="CDD" id="cd00303">
    <property type="entry name" value="retropepsin_like"/>
    <property type="match status" value="2"/>
</dbReference>
<organism evidence="2 3">
    <name type="scientific">Fusarium albosuccineum</name>
    <dbReference type="NCBI Taxonomy" id="1237068"/>
    <lineage>
        <taxon>Eukaryota</taxon>
        <taxon>Fungi</taxon>
        <taxon>Dikarya</taxon>
        <taxon>Ascomycota</taxon>
        <taxon>Pezizomycotina</taxon>
        <taxon>Sordariomycetes</taxon>
        <taxon>Hypocreomycetidae</taxon>
        <taxon>Hypocreales</taxon>
        <taxon>Nectriaceae</taxon>
        <taxon>Fusarium</taxon>
        <taxon>Fusarium decemcellulare species complex</taxon>
    </lineage>
</organism>
<accession>A0A8H4PEC5</accession>
<dbReference type="Proteomes" id="UP000554235">
    <property type="component" value="Unassembled WGS sequence"/>
</dbReference>
<feature type="compositionally biased region" description="Basic and acidic residues" evidence="1">
    <location>
        <begin position="433"/>
        <end position="446"/>
    </location>
</feature>
<feature type="region of interest" description="Disordered" evidence="1">
    <location>
        <begin position="411"/>
        <end position="457"/>
    </location>
</feature>
<protein>
    <submittedName>
        <fullName evidence="2">Uncharacterized protein</fullName>
    </submittedName>
</protein>
<dbReference type="AlphaFoldDB" id="A0A8H4PEC5"/>
<sequence length="546" mass="59927">MSNSDYYDPDGVVPRGSPLLAPFVPDLTPDTDDISDGGDTDLEDIIDIDTPWNRALRDNKRPHGNGDNTRPRRHKKEQHEANWKDAFLVHQMDPRQGWELGSVAAREHLEPLRQTRRPRKRFTLPLHIAGSHTPIATYTEVMACPDSGSDENIISLALVNELNLAVEPTSDEPRRFSVANGNIVQAIGQVLVSCRFAAGAPSIDPNLECVFQVFNVLAVPLIMGMNFLHETETLSKHMDRLVEQLIPGMQSLRVNSVGSSKRGIMCCLDGTIGCATVDTGSDLDLVSPDFAKALSFNVTPADELVEFADCSTATISGVVTVEFSLVCVDKHGVFRPQRETVHLDFYVLDNLNANILVGQDTINELNVFSKHTESFIYTSSPNGEPGVNIIRHKGKFEQQMERGVQKIKDLFTNSSNNSSGTTNPIVNQQRMNARREREQEQARHNPDTPTVSDGHNIPASVPRFSLMSLDSGLPVTSMSPVSPTSSTGATSGDLVEDMAMNEATTASNAPAGGYVCNYLGCTASPFQTQYLLIRYILLHSTISFDF</sequence>
<proteinExistence type="predicted"/>
<keyword evidence="3" id="KW-1185">Reference proteome</keyword>